<dbReference type="SUPFAM" id="SSF103473">
    <property type="entry name" value="MFS general substrate transporter"/>
    <property type="match status" value="1"/>
</dbReference>
<feature type="transmembrane region" description="Helical" evidence="7">
    <location>
        <begin position="360"/>
        <end position="379"/>
    </location>
</feature>
<dbReference type="PRINTS" id="PR01315">
    <property type="entry name" value="BATTENIN"/>
</dbReference>
<organism evidence="8">
    <name type="scientific">Aceria tosichella</name>
    <name type="common">wheat curl mite</name>
    <dbReference type="NCBI Taxonomy" id="561515"/>
    <lineage>
        <taxon>Eukaryota</taxon>
        <taxon>Metazoa</taxon>
        <taxon>Ecdysozoa</taxon>
        <taxon>Arthropoda</taxon>
        <taxon>Chelicerata</taxon>
        <taxon>Arachnida</taxon>
        <taxon>Acari</taxon>
        <taxon>Acariformes</taxon>
        <taxon>Trombidiformes</taxon>
        <taxon>Prostigmata</taxon>
        <taxon>Eupodina</taxon>
        <taxon>Eriophyoidea</taxon>
        <taxon>Eriophyidae</taxon>
        <taxon>Eriophyinae</taxon>
        <taxon>Aceriini</taxon>
        <taxon>Aceria</taxon>
    </lineage>
</organism>
<dbReference type="Pfam" id="PF02487">
    <property type="entry name" value="CLN3"/>
    <property type="match status" value="1"/>
</dbReference>
<accession>A0A6G1SLJ2</accession>
<name>A0A6G1SLJ2_9ACAR</name>
<dbReference type="AlphaFoldDB" id="A0A6G1SLJ2"/>
<feature type="transmembrane region" description="Helical" evidence="7">
    <location>
        <begin position="152"/>
        <end position="174"/>
    </location>
</feature>
<keyword evidence="4 7" id="KW-0812">Transmembrane</keyword>
<proteinExistence type="inferred from homology"/>
<keyword evidence="6 7" id="KW-0472">Membrane</keyword>
<dbReference type="InterPro" id="IPR036259">
    <property type="entry name" value="MFS_trans_sf"/>
</dbReference>
<evidence type="ECO:0000256" key="1">
    <source>
        <dbReference type="ARBA" id="ARBA00004127"/>
    </source>
</evidence>
<feature type="transmembrane region" description="Helical" evidence="7">
    <location>
        <begin position="120"/>
        <end position="140"/>
    </location>
</feature>
<keyword evidence="3" id="KW-0813">Transport</keyword>
<keyword evidence="5 7" id="KW-1133">Transmembrane helix</keyword>
<evidence type="ECO:0000313" key="8">
    <source>
        <dbReference type="EMBL" id="MDE51081.1"/>
    </source>
</evidence>
<dbReference type="GO" id="GO:0007040">
    <property type="term" value="P:lysosome organization"/>
    <property type="evidence" value="ECO:0007669"/>
    <property type="project" value="TreeGrafter"/>
</dbReference>
<dbReference type="InterPro" id="IPR018460">
    <property type="entry name" value="Battenin_disease_Cln3_subgr"/>
</dbReference>
<feature type="transmembrane region" description="Helical" evidence="7">
    <location>
        <begin position="298"/>
        <end position="317"/>
    </location>
</feature>
<comment type="subcellular location">
    <subcellularLocation>
        <location evidence="1">Endomembrane system</location>
        <topology evidence="1">Multi-pass membrane protein</topology>
    </subcellularLocation>
    <subcellularLocation>
        <location evidence="7">Lysosome membrane</location>
        <topology evidence="7">Multi-pass membrane protein</topology>
    </subcellularLocation>
</comment>
<evidence type="ECO:0000256" key="3">
    <source>
        <dbReference type="ARBA" id="ARBA00022448"/>
    </source>
</evidence>
<dbReference type="GO" id="GO:0051453">
    <property type="term" value="P:regulation of intracellular pH"/>
    <property type="evidence" value="ECO:0007669"/>
    <property type="project" value="TreeGrafter"/>
</dbReference>
<dbReference type="PANTHER" id="PTHR10981:SF0">
    <property type="entry name" value="BATTENIN"/>
    <property type="match status" value="1"/>
</dbReference>
<comment type="similarity">
    <text evidence="2 7">Belongs to the battenin family.</text>
</comment>
<feature type="transmembrane region" description="Helical" evidence="7">
    <location>
        <begin position="84"/>
        <end position="108"/>
    </location>
</feature>
<evidence type="ECO:0000256" key="7">
    <source>
        <dbReference type="RuleBase" id="RU361113"/>
    </source>
</evidence>
<reference evidence="8" key="1">
    <citation type="submission" date="2018-10" db="EMBL/GenBank/DDBJ databases">
        <title>Transcriptome assembly of Aceria tosichella (Wheat curl mite) Type 2.</title>
        <authorList>
            <person name="Scully E.D."/>
            <person name="Geib S.M."/>
            <person name="Palmer N.A."/>
            <person name="Gupta A.K."/>
            <person name="Sarath G."/>
            <person name="Tatineni S."/>
        </authorList>
    </citation>
    <scope>NUCLEOTIDE SEQUENCE</scope>
    <source>
        <strain evidence="8">LincolnNE</strain>
    </source>
</reference>
<sequence length="455" mass="50095">MPLSANLRNRLGYLLLGLTNNFAYVVMLTGALDLVKKIEIAESQPQPLPPSNSTITPSKKEFCNAQSTATILLANTLPSLSTKLIYPLLFVGIPVAYKASATALLSAASFLITGFSNTRVPIFVGVCCASFSSGLGESTYVSNTPLYGDVALAGWSIGTGGAGLLGSAAYTILTMFLPIKIIMILMLVVPITMLLAHFFVIQPISDSSYSCDQTESASVARVDRHENGEFVTTLSIISTEDSREKLDCRKVPNYGGAKNNSSPVSPYREQNSARNCLIQDENFDVWAKIDYLPSLSKYFLPLLLVYFAEYFINQGLFEIMYFKEITYLNGEAQYRWYQTTYQLGVMISRSSLDLFRIKQIWTMSVLQAVNAVLFLAHVTKLIHIPSFYLVLAIVVYEGLLGGFTYVNTFYRMKKELPADKHEFGVSTVTIADTLGIVMAGLVAIPAHDAICSLYE</sequence>
<dbReference type="EMBL" id="GGYP01006310">
    <property type="protein sequence ID" value="MDE51081.1"/>
    <property type="molecule type" value="Transcribed_RNA"/>
</dbReference>
<feature type="transmembrane region" description="Helical" evidence="7">
    <location>
        <begin position="181"/>
        <end position="200"/>
    </location>
</feature>
<evidence type="ECO:0000256" key="5">
    <source>
        <dbReference type="ARBA" id="ARBA00022989"/>
    </source>
</evidence>
<dbReference type="GO" id="GO:0005765">
    <property type="term" value="C:lysosomal membrane"/>
    <property type="evidence" value="ECO:0007669"/>
    <property type="project" value="UniProtKB-SubCell"/>
</dbReference>
<dbReference type="InterPro" id="IPR003492">
    <property type="entry name" value="Battenin_disease_Cln3"/>
</dbReference>
<feature type="transmembrane region" description="Helical" evidence="7">
    <location>
        <begin position="12"/>
        <end position="32"/>
    </location>
</feature>
<dbReference type="PIRSF" id="PIRSF015974">
    <property type="entry name" value="CLN3_BTN1"/>
    <property type="match status" value="1"/>
</dbReference>
<evidence type="ECO:0000256" key="4">
    <source>
        <dbReference type="ARBA" id="ARBA00022692"/>
    </source>
</evidence>
<evidence type="ECO:0000256" key="2">
    <source>
        <dbReference type="ARBA" id="ARBA00007467"/>
    </source>
</evidence>
<dbReference type="PANTHER" id="PTHR10981">
    <property type="entry name" value="BATTENIN"/>
    <property type="match status" value="1"/>
</dbReference>
<dbReference type="GO" id="GO:0012505">
    <property type="term" value="C:endomembrane system"/>
    <property type="evidence" value="ECO:0007669"/>
    <property type="project" value="UniProtKB-SubCell"/>
</dbReference>
<protein>
    <recommendedName>
        <fullName evidence="7">Battenin</fullName>
    </recommendedName>
</protein>
<gene>
    <name evidence="8" type="primary">CLN3_1</name>
    <name evidence="8" type="ORF">g.8894</name>
</gene>
<keyword evidence="7" id="KW-0458">Lysosome</keyword>
<feature type="transmembrane region" description="Helical" evidence="7">
    <location>
        <begin position="385"/>
        <end position="406"/>
    </location>
</feature>
<evidence type="ECO:0000256" key="6">
    <source>
        <dbReference type="ARBA" id="ARBA00023136"/>
    </source>
</evidence>